<dbReference type="InterPro" id="IPR013320">
    <property type="entry name" value="ConA-like_dom_sf"/>
</dbReference>
<dbReference type="GO" id="GO:0004553">
    <property type="term" value="F:hydrolase activity, hydrolyzing O-glycosyl compounds"/>
    <property type="evidence" value="ECO:0007669"/>
    <property type="project" value="UniProtKB-ARBA"/>
</dbReference>
<keyword evidence="1" id="KW-0430">Lectin</keyword>
<dbReference type="Proteomes" id="UP000198521">
    <property type="component" value="Unassembled WGS sequence"/>
</dbReference>
<dbReference type="GO" id="GO:0030246">
    <property type="term" value="F:carbohydrate binding"/>
    <property type="evidence" value="ECO:0007669"/>
    <property type="project" value="UniProtKB-KW"/>
</dbReference>
<dbReference type="STRING" id="1038014.SAMN04487910_0666"/>
<organism evidence="1 2">
    <name type="scientific">Aquimarina amphilecti</name>
    <dbReference type="NCBI Taxonomy" id="1038014"/>
    <lineage>
        <taxon>Bacteria</taxon>
        <taxon>Pseudomonadati</taxon>
        <taxon>Bacteroidota</taxon>
        <taxon>Flavobacteriia</taxon>
        <taxon>Flavobacteriales</taxon>
        <taxon>Flavobacteriaceae</taxon>
        <taxon>Aquimarina</taxon>
    </lineage>
</organism>
<dbReference type="EMBL" id="FOAB01000001">
    <property type="protein sequence ID" value="SEK49969.1"/>
    <property type="molecule type" value="Genomic_DNA"/>
</dbReference>
<dbReference type="Pfam" id="PF13385">
    <property type="entry name" value="Laminin_G_3"/>
    <property type="match status" value="1"/>
</dbReference>
<dbReference type="PROSITE" id="PS51257">
    <property type="entry name" value="PROKAR_LIPOPROTEIN"/>
    <property type="match status" value="1"/>
</dbReference>
<gene>
    <name evidence="1" type="ORF">SAMN04487910_0666</name>
</gene>
<proteinExistence type="predicted"/>
<dbReference type="Gene3D" id="2.60.120.200">
    <property type="match status" value="1"/>
</dbReference>
<name>A0A1H7HI78_AQUAM</name>
<sequence length="318" mass="35672">MKSVKITLRYSIIFTLVLSFMVISCGKDNTKKDNTKKDNTKKDNTPKDITKKDTTKTALKNALTFYTSFDKGIDADFSLGDPKLYTVPSRKARDSAKIGLHKKGVSLSEGQGLKGGALLYEEDSKSYIYYASKDNISYNENEWNGAVSFWLNLDPATDLEPGYCDPIQITDVSYNDASIWVDFTKENPRDFRLGVIGDKASWKKDTTISDNDDPDFINQLLPVSNPPFAKGTWTHIFINFQNLNSGKGETSLYINGVLKGQRDGITDPFSWELENSNIYLGLGYIGLMDELSIFNRNLTPKEISTLFSLENGVHTLLK</sequence>
<evidence type="ECO:0000313" key="1">
    <source>
        <dbReference type="EMBL" id="SEK49969.1"/>
    </source>
</evidence>
<reference evidence="1 2" key="1">
    <citation type="submission" date="2016-10" db="EMBL/GenBank/DDBJ databases">
        <authorList>
            <person name="de Groot N.N."/>
        </authorList>
    </citation>
    <scope>NUCLEOTIDE SEQUENCE [LARGE SCALE GENOMIC DNA]</scope>
    <source>
        <strain evidence="1 2">DSM 25232</strain>
    </source>
</reference>
<accession>A0A1H7HI78</accession>
<evidence type="ECO:0000313" key="2">
    <source>
        <dbReference type="Proteomes" id="UP000198521"/>
    </source>
</evidence>
<dbReference type="OrthoDB" id="9814380at2"/>
<dbReference type="GO" id="GO:0005975">
    <property type="term" value="P:carbohydrate metabolic process"/>
    <property type="evidence" value="ECO:0007669"/>
    <property type="project" value="UniProtKB-ARBA"/>
</dbReference>
<dbReference type="RefSeq" id="WP_091405528.1">
    <property type="nucleotide sequence ID" value="NZ_FOAB01000001.1"/>
</dbReference>
<keyword evidence="2" id="KW-1185">Reference proteome</keyword>
<dbReference type="SUPFAM" id="SSF49899">
    <property type="entry name" value="Concanavalin A-like lectins/glucanases"/>
    <property type="match status" value="1"/>
</dbReference>
<dbReference type="AlphaFoldDB" id="A0A1H7HI78"/>
<protein>
    <submittedName>
        <fullName evidence="1">Concanavalin A-like lectin/glucanases superfamily protein</fullName>
    </submittedName>
</protein>